<evidence type="ECO:0000313" key="2">
    <source>
        <dbReference type="Proteomes" id="UP000324222"/>
    </source>
</evidence>
<dbReference type="Proteomes" id="UP000324222">
    <property type="component" value="Unassembled WGS sequence"/>
</dbReference>
<reference evidence="1 2" key="1">
    <citation type="submission" date="2019-05" db="EMBL/GenBank/DDBJ databases">
        <title>Another draft genome of Portunus trituberculatus and its Hox gene families provides insights of decapod evolution.</title>
        <authorList>
            <person name="Jeong J.-H."/>
            <person name="Song I."/>
            <person name="Kim S."/>
            <person name="Choi T."/>
            <person name="Kim D."/>
            <person name="Ryu S."/>
            <person name="Kim W."/>
        </authorList>
    </citation>
    <scope>NUCLEOTIDE SEQUENCE [LARGE SCALE GENOMIC DNA]</scope>
    <source>
        <tissue evidence="1">Muscle</tissue>
    </source>
</reference>
<keyword evidence="2" id="KW-1185">Reference proteome</keyword>
<comment type="caution">
    <text evidence="1">The sequence shown here is derived from an EMBL/GenBank/DDBJ whole genome shotgun (WGS) entry which is preliminary data.</text>
</comment>
<evidence type="ECO:0000313" key="1">
    <source>
        <dbReference type="EMBL" id="MPC80517.1"/>
    </source>
</evidence>
<protein>
    <submittedName>
        <fullName evidence="1">Uncharacterized protein</fullName>
    </submittedName>
</protein>
<gene>
    <name evidence="1" type="ORF">E2C01_075097</name>
</gene>
<dbReference type="AlphaFoldDB" id="A0A5B7IG02"/>
<dbReference type="EMBL" id="VSRR010054245">
    <property type="protein sequence ID" value="MPC80517.1"/>
    <property type="molecule type" value="Genomic_DNA"/>
</dbReference>
<sequence length="189" mass="20482">MTLPAVWSCVFGVGAQSGGYEAVFGRSCCRVPPAIPPAIHHASVGPCPPSPDKKSVTHRFFCHSFQNDTNCRAAHKKLRNKKGREGGSNTNVVNRRGCRRASLKASERGIGLGDSGAGKALRHPARRVLRRPGKNVFNRATVGFTFRYTGLAGTSEELAALPLKLLLLITGHICFLLEPQNVKGKRKKK</sequence>
<accession>A0A5B7IG02</accession>
<proteinExistence type="predicted"/>
<organism evidence="1 2">
    <name type="scientific">Portunus trituberculatus</name>
    <name type="common">Swimming crab</name>
    <name type="synonym">Neptunus trituberculatus</name>
    <dbReference type="NCBI Taxonomy" id="210409"/>
    <lineage>
        <taxon>Eukaryota</taxon>
        <taxon>Metazoa</taxon>
        <taxon>Ecdysozoa</taxon>
        <taxon>Arthropoda</taxon>
        <taxon>Crustacea</taxon>
        <taxon>Multicrustacea</taxon>
        <taxon>Malacostraca</taxon>
        <taxon>Eumalacostraca</taxon>
        <taxon>Eucarida</taxon>
        <taxon>Decapoda</taxon>
        <taxon>Pleocyemata</taxon>
        <taxon>Brachyura</taxon>
        <taxon>Eubrachyura</taxon>
        <taxon>Portunoidea</taxon>
        <taxon>Portunidae</taxon>
        <taxon>Portuninae</taxon>
        <taxon>Portunus</taxon>
    </lineage>
</organism>
<name>A0A5B7IG02_PORTR</name>